<feature type="non-terminal residue" evidence="2">
    <location>
        <position position="1"/>
    </location>
</feature>
<dbReference type="AlphaFoldDB" id="A0A9N7YFH3"/>
<proteinExistence type="predicted"/>
<dbReference type="PANTHER" id="PTHR12369:SF15">
    <property type="entry name" value="BETA-1,4-N-ACETYLGALACTOSAMINYLTRANSFERASE 3"/>
    <property type="match status" value="1"/>
</dbReference>
<keyword evidence="1" id="KW-0472">Membrane</keyword>
<name>A0A9N7YFH3_PLEPL</name>
<comment type="caution">
    <text evidence="2">The sequence shown here is derived from an EMBL/GenBank/DDBJ whole genome shotgun (WGS) entry which is preliminary data.</text>
</comment>
<accession>A0A9N7YFH3</accession>
<keyword evidence="1" id="KW-0812">Transmembrane</keyword>
<dbReference type="Proteomes" id="UP001153269">
    <property type="component" value="Unassembled WGS sequence"/>
</dbReference>
<dbReference type="PANTHER" id="PTHR12369">
    <property type="entry name" value="CHONDROITIN SYNTHASE"/>
    <property type="match status" value="1"/>
</dbReference>
<feature type="transmembrane region" description="Helical" evidence="1">
    <location>
        <begin position="16"/>
        <end position="40"/>
    </location>
</feature>
<evidence type="ECO:0000313" key="2">
    <source>
        <dbReference type="EMBL" id="CAB1422344.1"/>
    </source>
</evidence>
<dbReference type="EMBL" id="CADEAL010000577">
    <property type="protein sequence ID" value="CAB1422344.1"/>
    <property type="molecule type" value="Genomic_DNA"/>
</dbReference>
<reference evidence="2" key="1">
    <citation type="submission" date="2020-03" db="EMBL/GenBank/DDBJ databases">
        <authorList>
            <person name="Weist P."/>
        </authorList>
    </citation>
    <scope>NUCLEOTIDE SEQUENCE</scope>
</reference>
<protein>
    <submittedName>
        <fullName evidence="2">Uncharacterized protein</fullName>
    </submittedName>
</protein>
<gene>
    <name evidence="2" type="ORF">PLEPLA_LOCUS10259</name>
</gene>
<keyword evidence="1" id="KW-1133">Transmembrane helix</keyword>
<dbReference type="GO" id="GO:0008376">
    <property type="term" value="F:acetylgalactosaminyltransferase activity"/>
    <property type="evidence" value="ECO:0007669"/>
    <property type="project" value="TreeGrafter"/>
</dbReference>
<organism evidence="2 3">
    <name type="scientific">Pleuronectes platessa</name>
    <name type="common">European plaice</name>
    <dbReference type="NCBI Taxonomy" id="8262"/>
    <lineage>
        <taxon>Eukaryota</taxon>
        <taxon>Metazoa</taxon>
        <taxon>Chordata</taxon>
        <taxon>Craniata</taxon>
        <taxon>Vertebrata</taxon>
        <taxon>Euteleostomi</taxon>
        <taxon>Actinopterygii</taxon>
        <taxon>Neopterygii</taxon>
        <taxon>Teleostei</taxon>
        <taxon>Neoteleostei</taxon>
        <taxon>Acanthomorphata</taxon>
        <taxon>Carangaria</taxon>
        <taxon>Pleuronectiformes</taxon>
        <taxon>Pleuronectoidei</taxon>
        <taxon>Pleuronectidae</taxon>
        <taxon>Pleuronectes</taxon>
    </lineage>
</organism>
<dbReference type="InterPro" id="IPR051227">
    <property type="entry name" value="CS_glycosyltransferase"/>
</dbReference>
<sequence length="462" mass="53202">MSVGSQWTRLQPRNTLLLFGAIVLVAAVAFYEIIVANSWIRNTGLKAYSVDDIWRKAMPDNWVRRAKQYYGEDSSASSYSFTPQPWKQKYKGRANLHAFVDWCGKSIAELRKNPHYPLYPHSRSTVLKLAVIPKWTNYGIRIFGYLHPYTDGEFTTPPSICSYWDGLERLAQSGTAPCEFEKYVSQISRPVRLSAERKYFFELLHKQDHEGTDHVEVAWQLQGEGSRFTVIDSKDISLYVDESAMIAGDVEHIPQTAASHSNTKQSRSTVDMLREDPRDVLFHVPLINSKFLQDVLPDCEYKPSYAFKGSHLARYQGLNYVKLSYIYPDDHTRLTHMESEKSCVYPPDIIEKSSLSGYMTLDSPDLQEQESRDRNKSFLSEGLDISGKERIVKRSLKLLQEKNNVNRRWRQTFQINHLEYRAHNSDAIEMKCNIAGSLLINSNDVLPVVKDFIDKLNKEHNG</sequence>
<keyword evidence="3" id="KW-1185">Reference proteome</keyword>
<evidence type="ECO:0000256" key="1">
    <source>
        <dbReference type="SAM" id="Phobius"/>
    </source>
</evidence>
<evidence type="ECO:0000313" key="3">
    <source>
        <dbReference type="Proteomes" id="UP001153269"/>
    </source>
</evidence>